<organism evidence="1 2">
    <name type="scientific">Serendipita vermifera MAFF 305830</name>
    <dbReference type="NCBI Taxonomy" id="933852"/>
    <lineage>
        <taxon>Eukaryota</taxon>
        <taxon>Fungi</taxon>
        <taxon>Dikarya</taxon>
        <taxon>Basidiomycota</taxon>
        <taxon>Agaricomycotina</taxon>
        <taxon>Agaricomycetes</taxon>
        <taxon>Sebacinales</taxon>
        <taxon>Serendipitaceae</taxon>
        <taxon>Serendipita</taxon>
    </lineage>
</organism>
<keyword evidence="2" id="KW-1185">Reference proteome</keyword>
<gene>
    <name evidence="1" type="ORF">M408DRAFT_160488</name>
</gene>
<name>A0A0C2XFI5_SERVB</name>
<sequence>MLEKRQAFTFVWGFSPNDTPSLKPCTPVNITVGRDAQNGSTQPSVPPYTIIAYPDQGVPTVDLLGNGPDLVWTPRIPAGRSVLLTVVDAVGTSGGVAQQMYTVGSSVSDACLPPAPNNDLRATIDGVSGTLNTCDTLPIRIQGGTKPYTVTIARTNASNTVNVTLSASNDYLQWISRSDPNQSLIAAVSDRSVLLV</sequence>
<dbReference type="EMBL" id="KN824296">
    <property type="protein sequence ID" value="KIM27877.1"/>
    <property type="molecule type" value="Genomic_DNA"/>
</dbReference>
<dbReference type="AlphaFoldDB" id="A0A0C2XFI5"/>
<protein>
    <submittedName>
        <fullName evidence="1">Uncharacterized protein</fullName>
    </submittedName>
</protein>
<evidence type="ECO:0000313" key="1">
    <source>
        <dbReference type="EMBL" id="KIM27877.1"/>
    </source>
</evidence>
<reference evidence="1 2" key="1">
    <citation type="submission" date="2014-04" db="EMBL/GenBank/DDBJ databases">
        <authorList>
            <consortium name="DOE Joint Genome Institute"/>
            <person name="Kuo A."/>
            <person name="Zuccaro A."/>
            <person name="Kohler A."/>
            <person name="Nagy L.G."/>
            <person name="Floudas D."/>
            <person name="Copeland A."/>
            <person name="Barry K.W."/>
            <person name="Cichocki N."/>
            <person name="Veneault-Fourrey C."/>
            <person name="LaButti K."/>
            <person name="Lindquist E.A."/>
            <person name="Lipzen A."/>
            <person name="Lundell T."/>
            <person name="Morin E."/>
            <person name="Murat C."/>
            <person name="Sun H."/>
            <person name="Tunlid A."/>
            <person name="Henrissat B."/>
            <person name="Grigoriev I.V."/>
            <person name="Hibbett D.S."/>
            <person name="Martin F."/>
            <person name="Nordberg H.P."/>
            <person name="Cantor M.N."/>
            <person name="Hua S.X."/>
        </authorList>
    </citation>
    <scope>NUCLEOTIDE SEQUENCE [LARGE SCALE GENOMIC DNA]</scope>
    <source>
        <strain evidence="1 2">MAFF 305830</strain>
    </source>
</reference>
<dbReference type="Proteomes" id="UP000054097">
    <property type="component" value="Unassembled WGS sequence"/>
</dbReference>
<proteinExistence type="predicted"/>
<dbReference type="OrthoDB" id="2527908at2759"/>
<accession>A0A0C2XFI5</accession>
<evidence type="ECO:0000313" key="2">
    <source>
        <dbReference type="Proteomes" id="UP000054097"/>
    </source>
</evidence>
<reference evidence="2" key="2">
    <citation type="submission" date="2015-01" db="EMBL/GenBank/DDBJ databases">
        <title>Evolutionary Origins and Diversification of the Mycorrhizal Mutualists.</title>
        <authorList>
            <consortium name="DOE Joint Genome Institute"/>
            <consortium name="Mycorrhizal Genomics Consortium"/>
            <person name="Kohler A."/>
            <person name="Kuo A."/>
            <person name="Nagy L.G."/>
            <person name="Floudas D."/>
            <person name="Copeland A."/>
            <person name="Barry K.W."/>
            <person name="Cichocki N."/>
            <person name="Veneault-Fourrey C."/>
            <person name="LaButti K."/>
            <person name="Lindquist E.A."/>
            <person name="Lipzen A."/>
            <person name="Lundell T."/>
            <person name="Morin E."/>
            <person name="Murat C."/>
            <person name="Riley R."/>
            <person name="Ohm R."/>
            <person name="Sun H."/>
            <person name="Tunlid A."/>
            <person name="Henrissat B."/>
            <person name="Grigoriev I.V."/>
            <person name="Hibbett D.S."/>
            <person name="Martin F."/>
        </authorList>
    </citation>
    <scope>NUCLEOTIDE SEQUENCE [LARGE SCALE GENOMIC DNA]</scope>
    <source>
        <strain evidence="2">MAFF 305830</strain>
    </source>
</reference>
<dbReference type="HOGENOM" id="CLU_084261_0_0_1"/>